<sequence>MKSQHSDKEGNVMFGAQDWYAKAGRIPFHDDGFTPELMARIQQAADNQPAGKRIFRSGKSCTMVGLAAILLLGVLVWPFSESGAGRYMDQVSSLFSSSTTAELPPLAVASASPSAASQTFNPPIGSAEFEIGGQKYYMPLPLDRNKALAYAAETSQGIIWSPPPPMVNYMKPKYKHNTEPYSLYLTPKGHAELSAETAQRIYTFPLYAGGAQSYYELGGIYGAGDYILMTNGTYTVGEPRLRSEAKLSVINVKETADGGTPVPWDLMTLKNEFAEYKSFIAVNPQEEELLHVYYVEDGKGGYTARNKLYDIETGKVQVLEGTISTDKQVTDAAISTSFMYSNINTLKKRMILTAHYEVQGEKRSTEITLPIGSQWYYDWWNEEYGINMDPMK</sequence>
<accession>A0ABX3HQA8</accession>
<proteinExistence type="predicted"/>
<keyword evidence="1" id="KW-0472">Membrane</keyword>
<name>A0ABX3HQA8_PAEBO</name>
<keyword evidence="1" id="KW-1133">Transmembrane helix</keyword>
<reference evidence="2 3" key="1">
    <citation type="submission" date="2016-10" db="EMBL/GenBank/DDBJ databases">
        <title>Paenibacillus species isolates.</title>
        <authorList>
            <person name="Beno S.M."/>
        </authorList>
    </citation>
    <scope>NUCLEOTIDE SEQUENCE [LARGE SCALE GENOMIC DNA]</scope>
    <source>
        <strain evidence="2 3">FSL H7-0744</strain>
    </source>
</reference>
<organism evidence="2 3">
    <name type="scientific">Paenibacillus borealis</name>
    <dbReference type="NCBI Taxonomy" id="160799"/>
    <lineage>
        <taxon>Bacteria</taxon>
        <taxon>Bacillati</taxon>
        <taxon>Bacillota</taxon>
        <taxon>Bacilli</taxon>
        <taxon>Bacillales</taxon>
        <taxon>Paenibacillaceae</taxon>
        <taxon>Paenibacillus</taxon>
    </lineage>
</organism>
<keyword evidence="1" id="KW-0812">Transmembrane</keyword>
<dbReference type="RefSeq" id="WP_076109130.1">
    <property type="nucleotide sequence ID" value="NZ_MPTB01000002.1"/>
</dbReference>
<feature type="transmembrane region" description="Helical" evidence="1">
    <location>
        <begin position="61"/>
        <end position="80"/>
    </location>
</feature>
<protein>
    <recommendedName>
        <fullName evidence="4">DUF4367 domain-containing protein</fullName>
    </recommendedName>
</protein>
<evidence type="ECO:0000256" key="1">
    <source>
        <dbReference type="SAM" id="Phobius"/>
    </source>
</evidence>
<evidence type="ECO:0008006" key="4">
    <source>
        <dbReference type="Google" id="ProtNLM"/>
    </source>
</evidence>
<gene>
    <name evidence="2" type="ORF">BSK56_02220</name>
</gene>
<evidence type="ECO:0000313" key="2">
    <source>
        <dbReference type="EMBL" id="OMD53068.1"/>
    </source>
</evidence>
<dbReference type="Proteomes" id="UP000187412">
    <property type="component" value="Unassembled WGS sequence"/>
</dbReference>
<evidence type="ECO:0000313" key="3">
    <source>
        <dbReference type="Proteomes" id="UP000187412"/>
    </source>
</evidence>
<keyword evidence="3" id="KW-1185">Reference proteome</keyword>
<dbReference type="EMBL" id="MPTB01000002">
    <property type="protein sequence ID" value="OMD53068.1"/>
    <property type="molecule type" value="Genomic_DNA"/>
</dbReference>
<comment type="caution">
    <text evidence="2">The sequence shown here is derived from an EMBL/GenBank/DDBJ whole genome shotgun (WGS) entry which is preliminary data.</text>
</comment>